<dbReference type="PANTHER" id="PTHR30213:SF0">
    <property type="entry name" value="UPF0761 MEMBRANE PROTEIN YIHY"/>
    <property type="match status" value="1"/>
</dbReference>
<keyword evidence="2 7" id="KW-1003">Cell membrane</keyword>
<dbReference type="HAMAP" id="MF_00672">
    <property type="entry name" value="UPF0761"/>
    <property type="match status" value="1"/>
</dbReference>
<protein>
    <recommendedName>
        <fullName evidence="7">UPF0761 membrane protein CWE09_12135</fullName>
    </recommendedName>
</protein>
<keyword evidence="4 7" id="KW-0812">Transmembrane</keyword>
<feature type="transmembrane region" description="Helical" evidence="7">
    <location>
        <begin position="107"/>
        <end position="126"/>
    </location>
</feature>
<dbReference type="EMBL" id="PIPL01000003">
    <property type="protein sequence ID" value="RUO23893.1"/>
    <property type="molecule type" value="Genomic_DNA"/>
</dbReference>
<dbReference type="InterPro" id="IPR023679">
    <property type="entry name" value="UPF0761_bac"/>
</dbReference>
<evidence type="ECO:0000256" key="4">
    <source>
        <dbReference type="ARBA" id="ARBA00022692"/>
    </source>
</evidence>
<feature type="transmembrane region" description="Helical" evidence="7">
    <location>
        <begin position="147"/>
        <end position="171"/>
    </location>
</feature>
<dbReference type="NCBIfam" id="TIGR00765">
    <property type="entry name" value="yihY_not_rbn"/>
    <property type="match status" value="1"/>
</dbReference>
<dbReference type="Pfam" id="PF03631">
    <property type="entry name" value="Virul_fac_BrkB"/>
    <property type="match status" value="1"/>
</dbReference>
<evidence type="ECO:0000256" key="7">
    <source>
        <dbReference type="HAMAP-Rule" id="MF_00672"/>
    </source>
</evidence>
<evidence type="ECO:0000256" key="3">
    <source>
        <dbReference type="ARBA" id="ARBA00022519"/>
    </source>
</evidence>
<keyword evidence="3" id="KW-0997">Cell inner membrane</keyword>
<organism evidence="9 10">
    <name type="scientific">Aliidiomarina minuta</name>
    <dbReference type="NCBI Taxonomy" id="880057"/>
    <lineage>
        <taxon>Bacteria</taxon>
        <taxon>Pseudomonadati</taxon>
        <taxon>Pseudomonadota</taxon>
        <taxon>Gammaproteobacteria</taxon>
        <taxon>Alteromonadales</taxon>
        <taxon>Idiomarinaceae</taxon>
        <taxon>Aliidiomarina</taxon>
    </lineage>
</organism>
<feature type="region of interest" description="Disordered" evidence="8">
    <location>
        <begin position="287"/>
        <end position="312"/>
    </location>
</feature>
<reference evidence="9 10" key="1">
    <citation type="journal article" date="2011" name="Front. Microbiol.">
        <title>Genomic signatures of strain selection and enhancement in Bacillus atrophaeus var. globigii, a historical biowarfare simulant.</title>
        <authorList>
            <person name="Gibbons H.S."/>
            <person name="Broomall S.M."/>
            <person name="McNew L.A."/>
            <person name="Daligault H."/>
            <person name="Chapman C."/>
            <person name="Bruce D."/>
            <person name="Karavis M."/>
            <person name="Krepps M."/>
            <person name="McGregor P.A."/>
            <person name="Hong C."/>
            <person name="Park K.H."/>
            <person name="Akmal A."/>
            <person name="Feldman A."/>
            <person name="Lin J.S."/>
            <person name="Chang W.E."/>
            <person name="Higgs B.W."/>
            <person name="Demirev P."/>
            <person name="Lindquist J."/>
            <person name="Liem A."/>
            <person name="Fochler E."/>
            <person name="Read T.D."/>
            <person name="Tapia R."/>
            <person name="Johnson S."/>
            <person name="Bishop-Lilly K.A."/>
            <person name="Detter C."/>
            <person name="Han C."/>
            <person name="Sozhamannan S."/>
            <person name="Rosenzweig C.N."/>
            <person name="Skowronski E.W."/>
        </authorList>
    </citation>
    <scope>NUCLEOTIDE SEQUENCE [LARGE SCALE GENOMIC DNA]</scope>
    <source>
        <strain evidence="9 10">MLST1</strain>
    </source>
</reference>
<dbReference type="InterPro" id="IPR017039">
    <property type="entry name" value="Virul_fac_BrkB"/>
</dbReference>
<dbReference type="Proteomes" id="UP000288293">
    <property type="component" value="Unassembled WGS sequence"/>
</dbReference>
<feature type="transmembrane region" description="Helical" evidence="7">
    <location>
        <begin position="218"/>
        <end position="242"/>
    </location>
</feature>
<accession>A0A432W3G5</accession>
<evidence type="ECO:0000313" key="10">
    <source>
        <dbReference type="Proteomes" id="UP000288293"/>
    </source>
</evidence>
<comment type="subcellular location">
    <subcellularLocation>
        <location evidence="1 7">Cell membrane</location>
        <topology evidence="1 7">Multi-pass membrane protein</topology>
    </subcellularLocation>
</comment>
<evidence type="ECO:0000256" key="6">
    <source>
        <dbReference type="ARBA" id="ARBA00023136"/>
    </source>
</evidence>
<keyword evidence="5 7" id="KW-1133">Transmembrane helix</keyword>
<dbReference type="RefSeq" id="WP_126804314.1">
    <property type="nucleotide sequence ID" value="NZ_PIPL01000003.1"/>
</dbReference>
<feature type="transmembrane region" description="Helical" evidence="7">
    <location>
        <begin position="45"/>
        <end position="67"/>
    </location>
</feature>
<evidence type="ECO:0000313" key="9">
    <source>
        <dbReference type="EMBL" id="RUO23893.1"/>
    </source>
</evidence>
<sequence>MVDWKQQRQQVAKLSVERGKTVYEFLTHFIKRCIHDRVTITAGHLTYVSLLSFVPLVAVIFAVFATFPMFEDMRRTIEEALIGNLVPASGDAIREYLNKFVENASQLSAVGSIFLFVVAIMLMSVIDRALNYIWRIKKRRRFIISLAVYWMVLTLGPVLVGISIGVSSYLLSVSSVADDYISGIRTLMLTLLPFFATLVAFLLLYIMVPNKVVRARHAIWGALFSALAFELAKLGFGLYLQYFPAYEVIYGAVATIPILIVWIFLSWNIILLGAELTASVEEFLHEKAEPTPEEEQDLDTDHDREIQGPGVN</sequence>
<gene>
    <name evidence="9" type="ORF">CWE09_12135</name>
</gene>
<evidence type="ECO:0000256" key="5">
    <source>
        <dbReference type="ARBA" id="ARBA00022989"/>
    </source>
</evidence>
<proteinExistence type="inferred from homology"/>
<name>A0A432W3G5_9GAMM</name>
<evidence type="ECO:0000256" key="2">
    <source>
        <dbReference type="ARBA" id="ARBA00022475"/>
    </source>
</evidence>
<evidence type="ECO:0000256" key="8">
    <source>
        <dbReference type="SAM" id="MobiDB-lite"/>
    </source>
</evidence>
<dbReference type="OrthoDB" id="9808671at2"/>
<comment type="caution">
    <text evidence="9">The sequence shown here is derived from an EMBL/GenBank/DDBJ whole genome shotgun (WGS) entry which is preliminary data.</text>
</comment>
<keyword evidence="10" id="KW-1185">Reference proteome</keyword>
<dbReference type="NCBIfam" id="NF002457">
    <property type="entry name" value="PRK01637.1"/>
    <property type="match status" value="1"/>
</dbReference>
<feature type="transmembrane region" description="Helical" evidence="7">
    <location>
        <begin position="183"/>
        <end position="206"/>
    </location>
</feature>
<dbReference type="AlphaFoldDB" id="A0A432W3G5"/>
<evidence type="ECO:0000256" key="1">
    <source>
        <dbReference type="ARBA" id="ARBA00004651"/>
    </source>
</evidence>
<feature type="transmembrane region" description="Helical" evidence="7">
    <location>
        <begin position="248"/>
        <end position="270"/>
    </location>
</feature>
<comment type="similarity">
    <text evidence="7">Belongs to the UPF0761 family.</text>
</comment>
<dbReference type="PANTHER" id="PTHR30213">
    <property type="entry name" value="INNER MEMBRANE PROTEIN YHJD"/>
    <property type="match status" value="1"/>
</dbReference>
<dbReference type="GO" id="GO:0005886">
    <property type="term" value="C:plasma membrane"/>
    <property type="evidence" value="ECO:0007669"/>
    <property type="project" value="UniProtKB-SubCell"/>
</dbReference>
<dbReference type="PIRSF" id="PIRSF035875">
    <property type="entry name" value="RNase_BN"/>
    <property type="match status" value="1"/>
</dbReference>
<keyword evidence="6 7" id="KW-0472">Membrane</keyword>